<dbReference type="RefSeq" id="WP_008636739.1">
    <property type="nucleotide sequence ID" value="NZ_AFXZ01000019.1"/>
</dbReference>
<proteinExistence type="predicted"/>
<dbReference type="OrthoDB" id="1453319at2"/>
<accession>G2ECV2</accession>
<keyword evidence="1" id="KW-1133">Transmembrane helix</keyword>
<sequence length="67" mass="7340">MKIFTLILSLIAIVLIGFNVTQIDFSAPFADKSMVAIITIIASLCALTLLQILMVSKKIQQKSKSKD</sequence>
<dbReference type="Proteomes" id="UP000003730">
    <property type="component" value="Unassembled WGS sequence"/>
</dbReference>
<organism evidence="2 3">
    <name type="scientific">Bizionia argentinensis JUB59</name>
    <dbReference type="NCBI Taxonomy" id="1046627"/>
    <lineage>
        <taxon>Bacteria</taxon>
        <taxon>Pseudomonadati</taxon>
        <taxon>Bacteroidota</taxon>
        <taxon>Flavobacteriia</taxon>
        <taxon>Flavobacteriales</taxon>
        <taxon>Flavobacteriaceae</taxon>
        <taxon>Bizionia</taxon>
    </lineage>
</organism>
<dbReference type="eggNOG" id="ENOG503346C">
    <property type="taxonomic scope" value="Bacteria"/>
</dbReference>
<evidence type="ECO:0000256" key="1">
    <source>
        <dbReference type="SAM" id="Phobius"/>
    </source>
</evidence>
<protein>
    <submittedName>
        <fullName evidence="2">Uncharacterized protein</fullName>
    </submittedName>
</protein>
<comment type="caution">
    <text evidence="2">The sequence shown here is derived from an EMBL/GenBank/DDBJ whole genome shotgun (WGS) entry which is preliminary data.</text>
</comment>
<feature type="transmembrane region" description="Helical" evidence="1">
    <location>
        <begin position="35"/>
        <end position="56"/>
    </location>
</feature>
<keyword evidence="1" id="KW-0472">Membrane</keyword>
<reference evidence="2 3" key="1">
    <citation type="journal article" date="2008" name="Int. J. Syst. Evol. Microbiol.">
        <title>Bizionia argentinensis sp. nov., isolated from surface marine water in Antarctica.</title>
        <authorList>
            <person name="Bercovich A."/>
            <person name="Vazquez S.C."/>
            <person name="Yankilevich P."/>
            <person name="Coria S.H."/>
            <person name="Foti M."/>
            <person name="Hernandez E."/>
            <person name="Vidal A."/>
            <person name="Ruberto L."/>
            <person name="Melo C."/>
            <person name="Marenssi S."/>
            <person name="Criscuolo M."/>
            <person name="Memoli M."/>
            <person name="Arguelles M."/>
            <person name="Mac Cormack W.P."/>
        </authorList>
    </citation>
    <scope>NUCLEOTIDE SEQUENCE [LARGE SCALE GENOMIC DNA]</scope>
    <source>
        <strain evidence="2 3">JUB59</strain>
    </source>
</reference>
<dbReference type="EMBL" id="AFXZ01000019">
    <property type="protein sequence ID" value="EGV43784.1"/>
    <property type="molecule type" value="Genomic_DNA"/>
</dbReference>
<gene>
    <name evidence="2" type="ORF">BZARG_1221</name>
</gene>
<evidence type="ECO:0000313" key="3">
    <source>
        <dbReference type="Proteomes" id="UP000003730"/>
    </source>
</evidence>
<name>G2ECV2_9FLAO</name>
<keyword evidence="1" id="KW-0812">Transmembrane</keyword>
<evidence type="ECO:0000313" key="2">
    <source>
        <dbReference type="EMBL" id="EGV43784.1"/>
    </source>
</evidence>
<keyword evidence="3" id="KW-1185">Reference proteome</keyword>
<dbReference type="STRING" id="1046627.BZARG_1221"/>
<dbReference type="AlphaFoldDB" id="G2ECV2"/>